<gene>
    <name evidence="4" type="ORF">DXC51_03905</name>
</gene>
<comment type="caution">
    <text evidence="4">The sequence shown here is derived from an EMBL/GenBank/DDBJ whole genome shotgun (WGS) entry which is preliminary data.</text>
</comment>
<dbReference type="AlphaFoldDB" id="A0A3E3IB03"/>
<dbReference type="PROSITE" id="PS51677">
    <property type="entry name" value="NODB"/>
    <property type="match status" value="1"/>
</dbReference>
<evidence type="ECO:0000256" key="1">
    <source>
        <dbReference type="ARBA" id="ARBA00004613"/>
    </source>
</evidence>
<dbReference type="Proteomes" id="UP000260812">
    <property type="component" value="Unassembled WGS sequence"/>
</dbReference>
<dbReference type="SUPFAM" id="SSF88713">
    <property type="entry name" value="Glycoside hydrolase/deacetylase"/>
    <property type="match status" value="1"/>
</dbReference>
<reference evidence="4" key="1">
    <citation type="submission" date="2018-08" db="EMBL/GenBank/DDBJ databases">
        <title>A genome reference for cultivated species of the human gut microbiota.</title>
        <authorList>
            <person name="Zou Y."/>
            <person name="Xue W."/>
            <person name="Luo G."/>
        </authorList>
    </citation>
    <scope>NUCLEOTIDE SEQUENCE [LARGE SCALE GENOMIC DNA]</scope>
    <source>
        <strain evidence="4">TF05-5AC</strain>
    </source>
</reference>
<organism evidence="4 5">
    <name type="scientific">Eisenbergiella massiliensis</name>
    <dbReference type="NCBI Taxonomy" id="1720294"/>
    <lineage>
        <taxon>Bacteria</taxon>
        <taxon>Bacillati</taxon>
        <taxon>Bacillota</taxon>
        <taxon>Clostridia</taxon>
        <taxon>Lachnospirales</taxon>
        <taxon>Lachnospiraceae</taxon>
        <taxon>Eisenbergiella</taxon>
    </lineage>
</organism>
<evidence type="ECO:0000256" key="2">
    <source>
        <dbReference type="ARBA" id="ARBA00022729"/>
    </source>
</evidence>
<evidence type="ECO:0000313" key="5">
    <source>
        <dbReference type="Proteomes" id="UP000260812"/>
    </source>
</evidence>
<dbReference type="EMBL" id="QVLV01000002">
    <property type="protein sequence ID" value="RGE64226.1"/>
    <property type="molecule type" value="Genomic_DNA"/>
</dbReference>
<feature type="domain" description="NodB homology" evidence="3">
    <location>
        <begin position="14"/>
        <end position="264"/>
    </location>
</feature>
<proteinExistence type="predicted"/>
<dbReference type="PANTHER" id="PTHR34216:SF3">
    <property type="entry name" value="POLY-BETA-1,6-N-ACETYL-D-GLUCOSAMINE N-DEACETYLASE"/>
    <property type="match status" value="1"/>
</dbReference>
<comment type="subcellular location">
    <subcellularLocation>
        <location evidence="1">Secreted</location>
    </subcellularLocation>
</comment>
<name>A0A3E3IB03_9FIRM</name>
<dbReference type="GO" id="GO:0016810">
    <property type="term" value="F:hydrolase activity, acting on carbon-nitrogen (but not peptide) bonds"/>
    <property type="evidence" value="ECO:0007669"/>
    <property type="project" value="InterPro"/>
</dbReference>
<dbReference type="RefSeq" id="WP_021635902.1">
    <property type="nucleotide sequence ID" value="NZ_CAMAZV010000032.1"/>
</dbReference>
<protein>
    <submittedName>
        <fullName evidence="4">Polysaccharide deacetylase</fullName>
    </submittedName>
</protein>
<dbReference type="GeneID" id="86052985"/>
<evidence type="ECO:0000259" key="3">
    <source>
        <dbReference type="PROSITE" id="PS51677"/>
    </source>
</evidence>
<keyword evidence="5" id="KW-1185">Reference proteome</keyword>
<evidence type="ECO:0000313" key="4">
    <source>
        <dbReference type="EMBL" id="RGE64226.1"/>
    </source>
</evidence>
<dbReference type="GO" id="GO:0005975">
    <property type="term" value="P:carbohydrate metabolic process"/>
    <property type="evidence" value="ECO:0007669"/>
    <property type="project" value="InterPro"/>
</dbReference>
<dbReference type="InterPro" id="IPR011330">
    <property type="entry name" value="Glyco_hydro/deAcase_b/a-brl"/>
</dbReference>
<sequence length="264" mass="30475">MTVKTNLFPGGVRRALTMSYDDGQLFDVRLAALFDKYHIRGTFHLNSGNIGKERYVKESVLAQLYRNHEVSVHTVTHPYLTQIPDTGVLTEILEDKKMLEAACGYPVRGMSYPFGAYSEHVIELARSCGMEYSRTVEATGRFDLPEDFMKWHPTAHHNGDLKGLWKQFKERDFDQMLLFYVWGHSFEFDGADNWEVMEEFCKMAADQEDVWYATNIQIKDYVTAARSLVFSTDMHMVYNPSALDVWISVDGEPVCIRAGKLWKR</sequence>
<dbReference type="GeneID" id="97986051"/>
<dbReference type="InterPro" id="IPR051398">
    <property type="entry name" value="Polysacch_Deacetylase"/>
</dbReference>
<dbReference type="PANTHER" id="PTHR34216">
    <property type="match status" value="1"/>
</dbReference>
<dbReference type="Pfam" id="PF01522">
    <property type="entry name" value="Polysacc_deac_1"/>
    <property type="match status" value="1"/>
</dbReference>
<accession>A0A3E3IB03</accession>
<dbReference type="Gene3D" id="3.20.20.370">
    <property type="entry name" value="Glycoside hydrolase/deacetylase"/>
    <property type="match status" value="1"/>
</dbReference>
<dbReference type="GO" id="GO:0005576">
    <property type="term" value="C:extracellular region"/>
    <property type="evidence" value="ECO:0007669"/>
    <property type="project" value="UniProtKB-SubCell"/>
</dbReference>
<dbReference type="InterPro" id="IPR002509">
    <property type="entry name" value="NODB_dom"/>
</dbReference>
<dbReference type="CDD" id="cd10967">
    <property type="entry name" value="CE4_GLA_like_6s"/>
    <property type="match status" value="1"/>
</dbReference>
<keyword evidence="2" id="KW-0732">Signal</keyword>